<dbReference type="EMBL" id="VOSK01000486">
    <property type="protein sequence ID" value="MPR30920.1"/>
    <property type="molecule type" value="Genomic_DNA"/>
</dbReference>
<evidence type="ECO:0000313" key="3">
    <source>
        <dbReference type="Proteomes" id="UP000403266"/>
    </source>
</evidence>
<protein>
    <submittedName>
        <fullName evidence="2">Uncharacterized protein</fullName>
    </submittedName>
</protein>
<keyword evidence="3" id="KW-1185">Reference proteome</keyword>
<keyword evidence="1" id="KW-0472">Membrane</keyword>
<keyword evidence="1" id="KW-0812">Transmembrane</keyword>
<dbReference type="AlphaFoldDB" id="A0A5N7MW68"/>
<dbReference type="RefSeq" id="WP_152717952.1">
    <property type="nucleotide sequence ID" value="NZ_VOSJ01000521.1"/>
</dbReference>
<feature type="transmembrane region" description="Helical" evidence="1">
    <location>
        <begin position="145"/>
        <end position="169"/>
    </location>
</feature>
<evidence type="ECO:0000313" key="2">
    <source>
        <dbReference type="EMBL" id="MPR30920.1"/>
    </source>
</evidence>
<comment type="caution">
    <text evidence="2">The sequence shown here is derived from an EMBL/GenBank/DDBJ whole genome shotgun (WGS) entry which is preliminary data.</text>
</comment>
<proteinExistence type="predicted"/>
<feature type="transmembrane region" description="Helical" evidence="1">
    <location>
        <begin position="121"/>
        <end position="139"/>
    </location>
</feature>
<accession>A0A5N7MW68</accession>
<feature type="transmembrane region" description="Helical" evidence="1">
    <location>
        <begin position="90"/>
        <end position="114"/>
    </location>
</feature>
<reference evidence="2 3" key="1">
    <citation type="journal article" date="2019" name="Syst. Appl. Microbiol.">
        <title>Microvirga tunisiensis sp. nov., a root nodule symbiotic bacterium isolated from Lupinus micranthus and L. luteus grown in Northern Tunisia.</title>
        <authorList>
            <person name="Msaddak A."/>
            <person name="Rejili M."/>
            <person name="Duran D."/>
            <person name="Mars M."/>
            <person name="Palacios J.M."/>
            <person name="Ruiz-Argueso T."/>
            <person name="Rey L."/>
            <person name="Imperial J."/>
        </authorList>
    </citation>
    <scope>NUCLEOTIDE SEQUENCE [LARGE SCALE GENOMIC DNA]</scope>
    <source>
        <strain evidence="2 3">Lmie10</strain>
    </source>
</reference>
<sequence>MKVLLTAIVMMSLSYVFDNIASFLISGGFLFHVIAVPAIEESARYYAASRFCWVAPPGKAALIGLLIGLLEIGTKTFEVALFGPGPFEPVPALVFASISIPIHLALSLAFYAIWSGRWLKLVLLHALINGIGYTTGVHMMGRATVLEYVVMAGSLITGLCMVISLIAVWRMKTRRFPQRDLSSQ</sequence>
<feature type="transmembrane region" description="Helical" evidence="1">
    <location>
        <begin position="20"/>
        <end position="39"/>
    </location>
</feature>
<name>A0A5N7MW68_9HYPH</name>
<keyword evidence="1" id="KW-1133">Transmembrane helix</keyword>
<gene>
    <name evidence="2" type="ORF">FS320_39820</name>
</gene>
<evidence type="ECO:0000256" key="1">
    <source>
        <dbReference type="SAM" id="Phobius"/>
    </source>
</evidence>
<organism evidence="2 3">
    <name type="scientific">Microvirga tunisiensis</name>
    <dbReference type="NCBI Taxonomy" id="2108360"/>
    <lineage>
        <taxon>Bacteria</taxon>
        <taxon>Pseudomonadati</taxon>
        <taxon>Pseudomonadota</taxon>
        <taxon>Alphaproteobacteria</taxon>
        <taxon>Hyphomicrobiales</taxon>
        <taxon>Methylobacteriaceae</taxon>
        <taxon>Microvirga</taxon>
    </lineage>
</organism>
<dbReference type="Proteomes" id="UP000403266">
    <property type="component" value="Unassembled WGS sequence"/>
</dbReference>